<keyword evidence="1" id="KW-0812">Transmembrane</keyword>
<dbReference type="EMBL" id="JBHSGO010000034">
    <property type="protein sequence ID" value="MFC4665332.1"/>
    <property type="molecule type" value="Genomic_DNA"/>
</dbReference>
<keyword evidence="1" id="KW-1133">Transmembrane helix</keyword>
<evidence type="ECO:0000313" key="3">
    <source>
        <dbReference type="Proteomes" id="UP001596020"/>
    </source>
</evidence>
<organism evidence="2 3">
    <name type="scientific">Falsiporphyromonas endometrii</name>
    <dbReference type="NCBI Taxonomy" id="1387297"/>
    <lineage>
        <taxon>Bacteria</taxon>
        <taxon>Pseudomonadati</taxon>
        <taxon>Bacteroidota</taxon>
        <taxon>Bacteroidia</taxon>
        <taxon>Bacteroidales</taxon>
        <taxon>Porphyromonadaceae</taxon>
        <taxon>Falsiporphyromonas</taxon>
    </lineage>
</organism>
<protein>
    <submittedName>
        <fullName evidence="2">DUF389 domain-containing protein</fullName>
    </submittedName>
</protein>
<reference evidence="3" key="1">
    <citation type="journal article" date="2019" name="Int. J. Syst. Evol. Microbiol.">
        <title>The Global Catalogue of Microorganisms (GCM) 10K type strain sequencing project: providing services to taxonomists for standard genome sequencing and annotation.</title>
        <authorList>
            <consortium name="The Broad Institute Genomics Platform"/>
            <consortium name="The Broad Institute Genome Sequencing Center for Infectious Disease"/>
            <person name="Wu L."/>
            <person name="Ma J."/>
        </authorList>
    </citation>
    <scope>NUCLEOTIDE SEQUENCE [LARGE SCALE GENOMIC DNA]</scope>
    <source>
        <strain evidence="3">CGMCC 4.7357</strain>
    </source>
</reference>
<feature type="transmembrane region" description="Helical" evidence="1">
    <location>
        <begin position="218"/>
        <end position="238"/>
    </location>
</feature>
<feature type="transmembrane region" description="Helical" evidence="1">
    <location>
        <begin position="121"/>
        <end position="141"/>
    </location>
</feature>
<dbReference type="InterPro" id="IPR005240">
    <property type="entry name" value="DUF389"/>
</dbReference>
<accession>A0ABV9K5P4</accession>
<feature type="transmembrane region" description="Helical" evidence="1">
    <location>
        <begin position="53"/>
        <end position="76"/>
    </location>
</feature>
<keyword evidence="1" id="KW-0472">Membrane</keyword>
<feature type="transmembrane region" description="Helical" evidence="1">
    <location>
        <begin position="148"/>
        <end position="170"/>
    </location>
</feature>
<keyword evidence="3" id="KW-1185">Reference proteome</keyword>
<dbReference type="Proteomes" id="UP001596020">
    <property type="component" value="Unassembled WGS sequence"/>
</dbReference>
<comment type="caution">
    <text evidence="2">The sequence shown here is derived from an EMBL/GenBank/DDBJ whole genome shotgun (WGS) entry which is preliminary data.</text>
</comment>
<feature type="transmembrane region" description="Helical" evidence="1">
    <location>
        <begin position="176"/>
        <end position="198"/>
    </location>
</feature>
<name>A0ABV9K5P4_9PORP</name>
<dbReference type="PANTHER" id="PTHR20992">
    <property type="entry name" value="AT15442P-RELATED"/>
    <property type="match status" value="1"/>
</dbReference>
<evidence type="ECO:0000256" key="1">
    <source>
        <dbReference type="SAM" id="Phobius"/>
    </source>
</evidence>
<dbReference type="Pfam" id="PF04087">
    <property type="entry name" value="DUF389"/>
    <property type="match status" value="1"/>
</dbReference>
<dbReference type="RefSeq" id="WP_380077407.1">
    <property type="nucleotide sequence ID" value="NZ_JBHSGO010000034.1"/>
</dbReference>
<feature type="transmembrane region" description="Helical" evidence="1">
    <location>
        <begin position="88"/>
        <end position="109"/>
    </location>
</feature>
<feature type="transmembrane region" description="Helical" evidence="1">
    <location>
        <begin position="29"/>
        <end position="47"/>
    </location>
</feature>
<proteinExistence type="predicted"/>
<evidence type="ECO:0000313" key="2">
    <source>
        <dbReference type="EMBL" id="MFC4665332.1"/>
    </source>
</evidence>
<sequence length="438" mass="48560">MKLIDMKMDKENDYNTIESIKADVDFRGAKLYILIFAIFIASLGLNVNSTAVIIGAMLISPLMGPIIGFGLGLGISDFQLIRRSFRNLMLTTIFSVLTATIYFLISPITQAQSELLARTQPTIYDVLIAFFGGAAGIVAASSKSKGQVIPGVAIATALMPPLCTAGYGLATGQFSFFFGAFYLYIINSVFIALATFIFTRILHFPTKIFVDKAREKRVQRIVITIVVSTIIPSIYLSYTMIRDSYTKDAAIKYVTEYFNQIADTQMIDSKFNKLGQGKYSLDVILLGPKMSEKAISKLQSSMTASGVKDVQLNIKQGFGEGTDVKELKNVLLKDMYENSEQIIKRQQEDIDSLKNLLGSYSSYEAMEGQVNNEVNVLFPTVKKTIIAPSAGYISGKDSVLTIIVESNRIRNAERQKIETWLKARTKSKYVRIIVAPTR</sequence>
<dbReference type="PANTHER" id="PTHR20992:SF9">
    <property type="entry name" value="AT15442P-RELATED"/>
    <property type="match status" value="1"/>
</dbReference>
<gene>
    <name evidence="2" type="ORF">ACFO3G_01680</name>
</gene>